<evidence type="ECO:0000313" key="7">
    <source>
        <dbReference type="EMBL" id="SEW37965.1"/>
    </source>
</evidence>
<name>A0A1I0RBI7_9FIRM</name>
<comment type="caution">
    <text evidence="5">Lacks conserved residue(s) required for the propagation of feature annotation.</text>
</comment>
<keyword evidence="2 7" id="KW-0645">Protease</keyword>
<evidence type="ECO:0000256" key="5">
    <source>
        <dbReference type="PROSITE-ProRule" id="PRU01240"/>
    </source>
</evidence>
<reference evidence="7 8" key="1">
    <citation type="submission" date="2016-10" db="EMBL/GenBank/DDBJ databases">
        <authorList>
            <person name="de Groot N.N."/>
        </authorList>
    </citation>
    <scope>NUCLEOTIDE SEQUENCE [LARGE SCALE GENOMIC DNA]</scope>
    <source>
        <strain evidence="7 8">DSM 9179</strain>
    </source>
</reference>
<evidence type="ECO:0000256" key="1">
    <source>
        <dbReference type="ARBA" id="ARBA00011073"/>
    </source>
</evidence>
<dbReference type="SUPFAM" id="SSF52743">
    <property type="entry name" value="Subtilisin-like"/>
    <property type="match status" value="1"/>
</dbReference>
<dbReference type="STRING" id="99656.SAMN05421659_11398"/>
<organism evidence="7 8">
    <name type="scientific">[Clostridium] fimetarium</name>
    <dbReference type="NCBI Taxonomy" id="99656"/>
    <lineage>
        <taxon>Bacteria</taxon>
        <taxon>Bacillati</taxon>
        <taxon>Bacillota</taxon>
        <taxon>Clostridia</taxon>
        <taxon>Lachnospirales</taxon>
        <taxon>Lachnospiraceae</taxon>
    </lineage>
</organism>
<dbReference type="InterPro" id="IPR050131">
    <property type="entry name" value="Peptidase_S8_subtilisin-like"/>
</dbReference>
<comment type="similarity">
    <text evidence="1 5">Belongs to the peptidase S8 family.</text>
</comment>
<keyword evidence="8" id="KW-1185">Reference proteome</keyword>
<dbReference type="Pfam" id="PF00082">
    <property type="entry name" value="Peptidase_S8"/>
    <property type="match status" value="1"/>
</dbReference>
<dbReference type="InterPro" id="IPR000209">
    <property type="entry name" value="Peptidase_S8/S53_dom"/>
</dbReference>
<feature type="domain" description="Peptidase S8/S53" evidence="6">
    <location>
        <begin position="1"/>
        <end position="223"/>
    </location>
</feature>
<evidence type="ECO:0000256" key="4">
    <source>
        <dbReference type="ARBA" id="ARBA00022825"/>
    </source>
</evidence>
<gene>
    <name evidence="7" type="ORF">SAMN05421659_11398</name>
</gene>
<dbReference type="InterPro" id="IPR023828">
    <property type="entry name" value="Peptidase_S8_Ser-AS"/>
</dbReference>
<dbReference type="Proteomes" id="UP000199701">
    <property type="component" value="Unassembled WGS sequence"/>
</dbReference>
<dbReference type="GO" id="GO:0004252">
    <property type="term" value="F:serine-type endopeptidase activity"/>
    <property type="evidence" value="ECO:0007669"/>
    <property type="project" value="InterPro"/>
</dbReference>
<dbReference type="CDD" id="cd07487">
    <property type="entry name" value="Peptidases_S8_1"/>
    <property type="match status" value="1"/>
</dbReference>
<keyword evidence="4" id="KW-0720">Serine protease</keyword>
<sequence>MAGIIAGSGIASKGKYTGISPRTNLIAVKVLDKNGNGKIKSVLSGLQWVLKNKEKYNIRILNISFGTSPNEELNEDSILIKGVDSVWDNGIVVVTAAGNNGPDKCSVTVPGISRKVITVGAYDDVEYKDERGVVKKHYSGRGPTENCIIKPEIVAPGSDIISCLNSNNGYSIKSGTSMAAPICSGAIALLLEKYPELTPKDVKMRLHDRAVRIQIPANQQGWGMLDVKRLLSN</sequence>
<dbReference type="PROSITE" id="PS51892">
    <property type="entry name" value="SUBTILASE"/>
    <property type="match status" value="1"/>
</dbReference>
<dbReference type="GO" id="GO:0006508">
    <property type="term" value="P:proteolysis"/>
    <property type="evidence" value="ECO:0007669"/>
    <property type="project" value="UniProtKB-KW"/>
</dbReference>
<evidence type="ECO:0000256" key="2">
    <source>
        <dbReference type="ARBA" id="ARBA00022670"/>
    </source>
</evidence>
<dbReference type="Gene3D" id="3.40.50.200">
    <property type="entry name" value="Peptidase S8/S53 domain"/>
    <property type="match status" value="1"/>
</dbReference>
<dbReference type="InterPro" id="IPR036852">
    <property type="entry name" value="Peptidase_S8/S53_dom_sf"/>
</dbReference>
<dbReference type="PROSITE" id="PS00138">
    <property type="entry name" value="SUBTILASE_SER"/>
    <property type="match status" value="1"/>
</dbReference>
<proteinExistence type="inferred from homology"/>
<dbReference type="PANTHER" id="PTHR43806">
    <property type="entry name" value="PEPTIDASE S8"/>
    <property type="match status" value="1"/>
</dbReference>
<dbReference type="EMBL" id="FOJI01000013">
    <property type="protein sequence ID" value="SEW37965.1"/>
    <property type="molecule type" value="Genomic_DNA"/>
</dbReference>
<dbReference type="PANTHER" id="PTHR43806:SF65">
    <property type="entry name" value="SERINE PROTEASE APRX"/>
    <property type="match status" value="1"/>
</dbReference>
<evidence type="ECO:0000259" key="6">
    <source>
        <dbReference type="Pfam" id="PF00082"/>
    </source>
</evidence>
<accession>A0A1I0RBI7</accession>
<protein>
    <submittedName>
        <fullName evidence="7">Serine protease AprX</fullName>
    </submittedName>
</protein>
<dbReference type="AlphaFoldDB" id="A0A1I0RBI7"/>
<evidence type="ECO:0000313" key="8">
    <source>
        <dbReference type="Proteomes" id="UP000199701"/>
    </source>
</evidence>
<dbReference type="RefSeq" id="WP_242941058.1">
    <property type="nucleotide sequence ID" value="NZ_FOJI01000013.1"/>
</dbReference>
<keyword evidence="3" id="KW-0378">Hydrolase</keyword>
<evidence type="ECO:0000256" key="3">
    <source>
        <dbReference type="ARBA" id="ARBA00022801"/>
    </source>
</evidence>